<dbReference type="AlphaFoldDB" id="K0SXS7"/>
<protein>
    <recommendedName>
        <fullName evidence="5">RxLR effector protein</fullName>
    </recommendedName>
</protein>
<proteinExistence type="predicted"/>
<feature type="compositionally biased region" description="Low complexity" evidence="1">
    <location>
        <begin position="50"/>
        <end position="69"/>
    </location>
</feature>
<reference evidence="3 4" key="1">
    <citation type="journal article" date="2012" name="Genome Biol.">
        <title>Genome and low-iron response of an oceanic diatom adapted to chronic iron limitation.</title>
        <authorList>
            <person name="Lommer M."/>
            <person name="Specht M."/>
            <person name="Roy A.S."/>
            <person name="Kraemer L."/>
            <person name="Andreson R."/>
            <person name="Gutowska M.A."/>
            <person name="Wolf J."/>
            <person name="Bergner S.V."/>
            <person name="Schilhabel M.B."/>
            <person name="Klostermeier U.C."/>
            <person name="Beiko R.G."/>
            <person name="Rosenstiel P."/>
            <person name="Hippler M."/>
            <person name="Laroche J."/>
        </authorList>
    </citation>
    <scope>NUCLEOTIDE SEQUENCE [LARGE SCALE GENOMIC DNA]</scope>
    <source>
        <strain evidence="3 4">CCMP1005</strain>
    </source>
</reference>
<feature type="compositionally biased region" description="Basic and acidic residues" evidence="1">
    <location>
        <begin position="35"/>
        <end position="48"/>
    </location>
</feature>
<evidence type="ECO:0000256" key="1">
    <source>
        <dbReference type="SAM" id="MobiDB-lite"/>
    </source>
</evidence>
<evidence type="ECO:0000256" key="2">
    <source>
        <dbReference type="SAM" id="SignalP"/>
    </source>
</evidence>
<accession>K0SXS7</accession>
<feature type="chain" id="PRO_5003841497" description="RxLR effector protein" evidence="2">
    <location>
        <begin position="21"/>
        <end position="162"/>
    </location>
</feature>
<keyword evidence="2" id="KW-0732">Signal</keyword>
<feature type="signal peptide" evidence="2">
    <location>
        <begin position="1"/>
        <end position="20"/>
    </location>
</feature>
<dbReference type="EMBL" id="AGNL01015435">
    <property type="protein sequence ID" value="EJK65826.1"/>
    <property type="molecule type" value="Genomic_DNA"/>
</dbReference>
<feature type="region of interest" description="Disordered" evidence="1">
    <location>
        <begin position="35"/>
        <end position="81"/>
    </location>
</feature>
<gene>
    <name evidence="3" type="ORF">THAOC_13275</name>
</gene>
<evidence type="ECO:0008006" key="5">
    <source>
        <dbReference type="Google" id="ProtNLM"/>
    </source>
</evidence>
<keyword evidence="4" id="KW-1185">Reference proteome</keyword>
<evidence type="ECO:0000313" key="3">
    <source>
        <dbReference type="EMBL" id="EJK65826.1"/>
    </source>
</evidence>
<evidence type="ECO:0000313" key="4">
    <source>
        <dbReference type="Proteomes" id="UP000266841"/>
    </source>
</evidence>
<dbReference type="Proteomes" id="UP000266841">
    <property type="component" value="Unassembled WGS sequence"/>
</dbReference>
<name>K0SXS7_THAOC</name>
<sequence>MKFQLCVAVIALTQSVLVTSSGGLRVKGSDKLEVDDGERLLKGGDKGTKQPKAPKGTKQPKAPKGTKAPKGPKKRALEAPAPAPSPIALAIHAMIIPAAAAGAGIEEPKHLDAVHATIIPAAAAGAGKEEQQHELHKEGTNREFGEEFNIFWRSATKATIEK</sequence>
<organism evidence="3 4">
    <name type="scientific">Thalassiosira oceanica</name>
    <name type="common">Marine diatom</name>
    <dbReference type="NCBI Taxonomy" id="159749"/>
    <lineage>
        <taxon>Eukaryota</taxon>
        <taxon>Sar</taxon>
        <taxon>Stramenopiles</taxon>
        <taxon>Ochrophyta</taxon>
        <taxon>Bacillariophyta</taxon>
        <taxon>Coscinodiscophyceae</taxon>
        <taxon>Thalassiosirophycidae</taxon>
        <taxon>Thalassiosirales</taxon>
        <taxon>Thalassiosiraceae</taxon>
        <taxon>Thalassiosira</taxon>
    </lineage>
</organism>
<comment type="caution">
    <text evidence="3">The sequence shown here is derived from an EMBL/GenBank/DDBJ whole genome shotgun (WGS) entry which is preliminary data.</text>
</comment>